<dbReference type="PANTHER" id="PTHR23150:SF19">
    <property type="entry name" value="FORMYLGLYCINE-GENERATING ENZYME"/>
    <property type="match status" value="1"/>
</dbReference>
<sequence length="264" mass="28471">MLRAALASGLLALAAFGGFGLAPSAPRLTPPETVSIPPGPALYRSSAEYRIGTRRIDPPPSPIEIRGFDIMAGQVTQEEYARCVAEGACQPTTRTPGAHLPQTGVNWSDATAYAAWLSERTGQEWRLPSDAEWLRAAAERGFDGALGAEGENPSDRWLASYRSEVDRRGSADLVPRPSGHFGRNSLGLRDLAGNVWEWTTSCDEKISLSSTGEQIASERFCGVRVAQGKHRAFMVDFIRDARSGGCAAGIPPDFLGFRLVRDIP</sequence>
<dbReference type="InterPro" id="IPR042095">
    <property type="entry name" value="SUMF_sf"/>
</dbReference>
<evidence type="ECO:0000259" key="1">
    <source>
        <dbReference type="Pfam" id="PF03781"/>
    </source>
</evidence>
<dbReference type="InterPro" id="IPR051043">
    <property type="entry name" value="Sulfatase_Mod_Factor_Kinase"/>
</dbReference>
<accession>Q9ALV8</accession>
<name>Q9ALV8_CERSP</name>
<dbReference type="GO" id="GO:0120147">
    <property type="term" value="F:formylglycine-generating oxidase activity"/>
    <property type="evidence" value="ECO:0007669"/>
    <property type="project" value="TreeGrafter"/>
</dbReference>
<dbReference type="EMBL" id="AF339883">
    <property type="protein sequence ID" value="AAK08123.1"/>
    <property type="molecule type" value="Genomic_DNA"/>
</dbReference>
<gene>
    <name evidence="2" type="primary">nirV</name>
</gene>
<feature type="domain" description="Sulfatase-modifying factor enzyme-like" evidence="1">
    <location>
        <begin position="30"/>
        <end position="261"/>
    </location>
</feature>
<dbReference type="InterPro" id="IPR005532">
    <property type="entry name" value="SUMF_dom"/>
</dbReference>
<dbReference type="InterPro" id="IPR016187">
    <property type="entry name" value="CTDL_fold"/>
</dbReference>
<dbReference type="AlphaFoldDB" id="Q9ALV8"/>
<proteinExistence type="predicted"/>
<dbReference type="Gene3D" id="3.90.1580.10">
    <property type="entry name" value="paralog of FGE (formylglycine-generating enzyme)"/>
    <property type="match status" value="1"/>
</dbReference>
<dbReference type="SUPFAM" id="SSF56436">
    <property type="entry name" value="C-type lectin-like"/>
    <property type="match status" value="1"/>
</dbReference>
<protein>
    <submittedName>
        <fullName evidence="2">NirV</fullName>
    </submittedName>
</protein>
<evidence type="ECO:0000313" key="2">
    <source>
        <dbReference type="EMBL" id="AAK08123.1"/>
    </source>
</evidence>
<reference evidence="2" key="2">
    <citation type="submission" date="2001-01" db="EMBL/GenBank/DDBJ databases">
        <title>Analysis of two genes in the nitrite reductase gene cluster of Rhodobacter sphaeroides 2.4.3.</title>
        <authorList>
            <person name="Jain R."/>
            <person name="Shapleigh J.P."/>
        </authorList>
    </citation>
    <scope>NUCLEOTIDE SEQUENCE</scope>
    <source>
        <strain evidence="2">2.4.3</strain>
    </source>
</reference>
<dbReference type="Pfam" id="PF03781">
    <property type="entry name" value="FGE-sulfatase"/>
    <property type="match status" value="1"/>
</dbReference>
<reference evidence="2" key="1">
    <citation type="journal article" date="2001" name="Microbiology">
        <title>Characterization of nirV and a gene encoding a novel pseudoazurin in Rhodobacter sphaeroides 2.4.3.</title>
        <authorList>
            <person name="Jain R."/>
            <person name="Shapleigh J.P."/>
        </authorList>
    </citation>
    <scope>NUCLEOTIDE SEQUENCE</scope>
    <source>
        <strain evidence="2">2.4.3</strain>
    </source>
</reference>
<organism evidence="2">
    <name type="scientific">Cereibacter sphaeroides</name>
    <name type="common">Rhodobacter sphaeroides</name>
    <dbReference type="NCBI Taxonomy" id="1063"/>
    <lineage>
        <taxon>Bacteria</taxon>
        <taxon>Pseudomonadati</taxon>
        <taxon>Pseudomonadota</taxon>
        <taxon>Alphaproteobacteria</taxon>
        <taxon>Rhodobacterales</taxon>
        <taxon>Paracoccaceae</taxon>
        <taxon>Cereibacter</taxon>
    </lineage>
</organism>
<dbReference type="PANTHER" id="PTHR23150">
    <property type="entry name" value="SULFATASE MODIFYING FACTOR 1, 2"/>
    <property type="match status" value="1"/>
</dbReference>